<dbReference type="GeneID" id="17256205"/>
<evidence type="ECO:0000313" key="3">
    <source>
        <dbReference type="Proteomes" id="UP000013827"/>
    </source>
</evidence>
<dbReference type="SUPFAM" id="SSF53474">
    <property type="entry name" value="alpha/beta-Hydrolases"/>
    <property type="match status" value="1"/>
</dbReference>
<reference evidence="2" key="2">
    <citation type="submission" date="2024-10" db="UniProtKB">
        <authorList>
            <consortium name="EnsemblProtists"/>
        </authorList>
    </citation>
    <scope>IDENTIFICATION</scope>
</reference>
<dbReference type="PaxDb" id="2903-EOD09943"/>
<protein>
    <recommendedName>
        <fullName evidence="4">AB hydrolase-1 domain-containing protein</fullName>
    </recommendedName>
</protein>
<dbReference type="KEGG" id="ehx:EMIHUDRAFT_216033"/>
<name>A0A0D3IFA8_EMIH1</name>
<dbReference type="OMA" id="HNATAMF"/>
<dbReference type="PANTHER" id="PTHR35560">
    <property type="entry name" value="BLL0132 PROTEIN"/>
    <property type="match status" value="1"/>
</dbReference>
<dbReference type="RefSeq" id="XP_005762372.1">
    <property type="nucleotide sequence ID" value="XM_005762315.1"/>
</dbReference>
<dbReference type="Proteomes" id="UP000013827">
    <property type="component" value="Unassembled WGS sequence"/>
</dbReference>
<evidence type="ECO:0000313" key="2">
    <source>
        <dbReference type="EnsemblProtists" id="EOD09943"/>
    </source>
</evidence>
<feature type="region of interest" description="Disordered" evidence="1">
    <location>
        <begin position="147"/>
        <end position="184"/>
    </location>
</feature>
<dbReference type="STRING" id="2903.R1BJA0"/>
<evidence type="ECO:0008006" key="4">
    <source>
        <dbReference type="Google" id="ProtNLM"/>
    </source>
</evidence>
<evidence type="ECO:0000256" key="1">
    <source>
        <dbReference type="SAM" id="MobiDB-lite"/>
    </source>
</evidence>
<dbReference type="Gene3D" id="3.40.50.1820">
    <property type="entry name" value="alpha/beta hydrolase"/>
    <property type="match status" value="1"/>
</dbReference>
<sequence>MPKCRDGEALRVPLEKACARVEAAAGKEAGARRRLTGVATAYSCLPHYRIPVTGTDGRVTFPYHSETLLSEGDERATMALVVLHGAYRDADSYFCAMYDIQHEQGYRSAGEVLVLAPDFNYRKDFGVKPGIAHRTTPPADCLPTTTTHGDPAGDAFWNTSRPSGDWRAGAPSSPESGHGRTVSSFAAGQPASRWNCQTDHSLVSPLGQVMDTFVKLLSDERLFPKLEAITLLGHSAGGQFVQRYALMTVLPTAPRAGLSVRYVIANPSSFAYLDASRPVYSCGKYAAHSGVPHRGFSADEPGAFVCGDEAYNAWPYGLDGWVGGATVNQSIAIYPERDVSYLNGQNDTCNDGLPECDSECWQRDNEESPCFRNRMDTRCPAMLTGPWRRARGAAYMAFLRKFYGAPSRPIHRHYVVPGAGHDAMAVFESAAALSRVFGSGGNGSGREEILEARALSGPRVRRRYPKIAAALASEPGDDLEEELERGMER</sequence>
<dbReference type="InterPro" id="IPR029058">
    <property type="entry name" value="AB_hydrolase_fold"/>
</dbReference>
<organism evidence="2 3">
    <name type="scientific">Emiliania huxleyi (strain CCMP1516)</name>
    <dbReference type="NCBI Taxonomy" id="280463"/>
    <lineage>
        <taxon>Eukaryota</taxon>
        <taxon>Haptista</taxon>
        <taxon>Haptophyta</taxon>
        <taxon>Prymnesiophyceae</taxon>
        <taxon>Isochrysidales</taxon>
        <taxon>Noelaerhabdaceae</taxon>
        <taxon>Emiliania</taxon>
    </lineage>
</organism>
<dbReference type="AlphaFoldDB" id="A0A0D3IFA8"/>
<keyword evidence="3" id="KW-1185">Reference proteome</keyword>
<dbReference type="HOGENOM" id="CLU_023751_0_0_1"/>
<accession>A0A0D3IFA8</accession>
<dbReference type="EnsemblProtists" id="EOD09943">
    <property type="protein sequence ID" value="EOD09943"/>
    <property type="gene ID" value="EMIHUDRAFT_216033"/>
</dbReference>
<reference evidence="3" key="1">
    <citation type="journal article" date="2013" name="Nature">
        <title>Pan genome of the phytoplankton Emiliania underpins its global distribution.</title>
        <authorList>
            <person name="Read B.A."/>
            <person name="Kegel J."/>
            <person name="Klute M.J."/>
            <person name="Kuo A."/>
            <person name="Lefebvre S.C."/>
            <person name="Maumus F."/>
            <person name="Mayer C."/>
            <person name="Miller J."/>
            <person name="Monier A."/>
            <person name="Salamov A."/>
            <person name="Young J."/>
            <person name="Aguilar M."/>
            <person name="Claverie J.M."/>
            <person name="Frickenhaus S."/>
            <person name="Gonzalez K."/>
            <person name="Herman E.K."/>
            <person name="Lin Y.C."/>
            <person name="Napier J."/>
            <person name="Ogata H."/>
            <person name="Sarno A.F."/>
            <person name="Shmutz J."/>
            <person name="Schroeder D."/>
            <person name="de Vargas C."/>
            <person name="Verret F."/>
            <person name="von Dassow P."/>
            <person name="Valentin K."/>
            <person name="Van de Peer Y."/>
            <person name="Wheeler G."/>
            <person name="Dacks J.B."/>
            <person name="Delwiche C.F."/>
            <person name="Dyhrman S.T."/>
            <person name="Glockner G."/>
            <person name="John U."/>
            <person name="Richards T."/>
            <person name="Worden A.Z."/>
            <person name="Zhang X."/>
            <person name="Grigoriev I.V."/>
            <person name="Allen A.E."/>
            <person name="Bidle K."/>
            <person name="Borodovsky M."/>
            <person name="Bowler C."/>
            <person name="Brownlee C."/>
            <person name="Cock J.M."/>
            <person name="Elias M."/>
            <person name="Gladyshev V.N."/>
            <person name="Groth M."/>
            <person name="Guda C."/>
            <person name="Hadaegh A."/>
            <person name="Iglesias-Rodriguez M.D."/>
            <person name="Jenkins J."/>
            <person name="Jones B.M."/>
            <person name="Lawson T."/>
            <person name="Leese F."/>
            <person name="Lindquist E."/>
            <person name="Lobanov A."/>
            <person name="Lomsadze A."/>
            <person name="Malik S.B."/>
            <person name="Marsh M.E."/>
            <person name="Mackinder L."/>
            <person name="Mock T."/>
            <person name="Mueller-Roeber B."/>
            <person name="Pagarete A."/>
            <person name="Parker M."/>
            <person name="Probert I."/>
            <person name="Quesneville H."/>
            <person name="Raines C."/>
            <person name="Rensing S.A."/>
            <person name="Riano-Pachon D.M."/>
            <person name="Richier S."/>
            <person name="Rokitta S."/>
            <person name="Shiraiwa Y."/>
            <person name="Soanes D.M."/>
            <person name="van der Giezen M."/>
            <person name="Wahlund T.M."/>
            <person name="Williams B."/>
            <person name="Wilson W."/>
            <person name="Wolfe G."/>
            <person name="Wurch L.L."/>
        </authorList>
    </citation>
    <scope>NUCLEOTIDE SEQUENCE</scope>
</reference>
<dbReference type="PANTHER" id="PTHR35560:SF3">
    <property type="entry name" value="PEPTIDASE S9 PROLYL OLIGOPEPTIDASE CATALYTIC DOMAIN-CONTAINING PROTEIN"/>
    <property type="match status" value="1"/>
</dbReference>
<proteinExistence type="predicted"/>